<feature type="signal peptide" evidence="1">
    <location>
        <begin position="1"/>
        <end position="23"/>
    </location>
</feature>
<sequence length="226" mass="24873">MKTLVRSCILMVAMFMAAGLAWALTPRTLLVDGQVPIDLAAMVPQAFGDWKELPTASAAVVDPGQQQLISEIYSQTLSRVYVNSQNYVVMLSIAYGRDQRDGFQLHQPEACYPAQGFTVLERRPRPIKLDGHDVTAVQMNTQGPRVEPLTYWTMVGQRNYQGGLAKKIAEMHYGLNGTIPDGMLVRISSVDPKTESAYAIQARFAADMTAALPDAVRARFVGARQP</sequence>
<dbReference type="AlphaFoldDB" id="A0A857JAB4"/>
<keyword evidence="4" id="KW-1185">Reference proteome</keyword>
<dbReference type="RefSeq" id="WP_160553790.1">
    <property type="nucleotide sequence ID" value="NZ_CP047650.1"/>
</dbReference>
<dbReference type="NCBIfam" id="TIGR02914">
    <property type="entry name" value="EpsI_fam"/>
    <property type="match status" value="1"/>
</dbReference>
<gene>
    <name evidence="3" type="primary">epsI</name>
    <name evidence="3" type="ORF">GT347_19540</name>
</gene>
<reference evidence="3 4" key="1">
    <citation type="submission" date="2020-01" db="EMBL/GenBank/DDBJ databases">
        <title>Genome sequencing of strain KACC 21265.</title>
        <authorList>
            <person name="Heo J."/>
            <person name="Kim S.-J."/>
            <person name="Kim J.-S."/>
            <person name="Hong S.-B."/>
            <person name="Kwon S.-W."/>
        </authorList>
    </citation>
    <scope>NUCLEOTIDE SEQUENCE [LARGE SCALE GENOMIC DNA]</scope>
    <source>
        <strain evidence="3 4">KACC 21265</strain>
    </source>
</reference>
<dbReference type="InterPro" id="IPR014263">
    <property type="entry name" value="Methanolan_biosynth_EpsI"/>
</dbReference>
<dbReference type="InterPro" id="IPR054653">
    <property type="entry name" value="EpsI_type_B_pred"/>
</dbReference>
<feature type="domain" description="Methanolan biosynthesis EpsI" evidence="2">
    <location>
        <begin position="9"/>
        <end position="214"/>
    </location>
</feature>
<evidence type="ECO:0000256" key="1">
    <source>
        <dbReference type="SAM" id="SignalP"/>
    </source>
</evidence>
<keyword evidence="1" id="KW-0732">Signal</keyword>
<dbReference type="Proteomes" id="UP000464787">
    <property type="component" value="Chromosome"/>
</dbReference>
<accession>A0A857JAB4</accession>
<dbReference type="Pfam" id="PF11984">
    <property type="entry name" value="DUF3485"/>
    <property type="match status" value="1"/>
</dbReference>
<name>A0A857JAB4_9BURK</name>
<organism evidence="3 4">
    <name type="scientific">Xylophilus rhododendri</name>
    <dbReference type="NCBI Taxonomy" id="2697032"/>
    <lineage>
        <taxon>Bacteria</taxon>
        <taxon>Pseudomonadati</taxon>
        <taxon>Pseudomonadota</taxon>
        <taxon>Betaproteobacteria</taxon>
        <taxon>Burkholderiales</taxon>
        <taxon>Xylophilus</taxon>
    </lineage>
</organism>
<evidence type="ECO:0000313" key="4">
    <source>
        <dbReference type="Proteomes" id="UP000464787"/>
    </source>
</evidence>
<evidence type="ECO:0000313" key="3">
    <source>
        <dbReference type="EMBL" id="QHI99979.1"/>
    </source>
</evidence>
<dbReference type="KEGG" id="xyk:GT347_19540"/>
<evidence type="ECO:0000259" key="2">
    <source>
        <dbReference type="Pfam" id="PF11984"/>
    </source>
</evidence>
<dbReference type="EMBL" id="CP047650">
    <property type="protein sequence ID" value="QHI99979.1"/>
    <property type="molecule type" value="Genomic_DNA"/>
</dbReference>
<dbReference type="NCBIfam" id="NF045609">
    <property type="entry name" value="EpsI_type_B"/>
    <property type="match status" value="1"/>
</dbReference>
<protein>
    <submittedName>
        <fullName evidence="3">EpsI family protein</fullName>
    </submittedName>
</protein>
<feature type="chain" id="PRO_5032466750" evidence="1">
    <location>
        <begin position="24"/>
        <end position="226"/>
    </location>
</feature>
<proteinExistence type="predicted"/>